<gene>
    <name evidence="1" type="ORF">Q8A67_007101</name>
</gene>
<sequence length="79" mass="8913">MCQCFSARPLSHRLRLCTPLTASSLHPTDEEVKETVAKDNAERRESVDTDIKPLIRLFIMGSCAFLIKSQGPLGQRWVL</sequence>
<dbReference type="EMBL" id="JAUYZG010000006">
    <property type="protein sequence ID" value="KAK2905302.1"/>
    <property type="molecule type" value="Genomic_DNA"/>
</dbReference>
<name>A0AA88Q7N3_9TELE</name>
<comment type="caution">
    <text evidence="1">The sequence shown here is derived from an EMBL/GenBank/DDBJ whole genome shotgun (WGS) entry which is preliminary data.</text>
</comment>
<evidence type="ECO:0000313" key="1">
    <source>
        <dbReference type="EMBL" id="KAK2905302.1"/>
    </source>
</evidence>
<evidence type="ECO:0000313" key="2">
    <source>
        <dbReference type="Proteomes" id="UP001187343"/>
    </source>
</evidence>
<organism evidence="1 2">
    <name type="scientific">Cirrhinus molitorella</name>
    <name type="common">mud carp</name>
    <dbReference type="NCBI Taxonomy" id="172907"/>
    <lineage>
        <taxon>Eukaryota</taxon>
        <taxon>Metazoa</taxon>
        <taxon>Chordata</taxon>
        <taxon>Craniata</taxon>
        <taxon>Vertebrata</taxon>
        <taxon>Euteleostomi</taxon>
        <taxon>Actinopterygii</taxon>
        <taxon>Neopterygii</taxon>
        <taxon>Teleostei</taxon>
        <taxon>Ostariophysi</taxon>
        <taxon>Cypriniformes</taxon>
        <taxon>Cyprinidae</taxon>
        <taxon>Labeoninae</taxon>
        <taxon>Labeonini</taxon>
        <taxon>Cirrhinus</taxon>
    </lineage>
</organism>
<protein>
    <submittedName>
        <fullName evidence="1">Uncharacterized protein</fullName>
    </submittedName>
</protein>
<reference evidence="1" key="1">
    <citation type="submission" date="2023-08" db="EMBL/GenBank/DDBJ databases">
        <title>Chromosome-level Genome Assembly of mud carp (Cirrhinus molitorella).</title>
        <authorList>
            <person name="Liu H."/>
        </authorList>
    </citation>
    <scope>NUCLEOTIDE SEQUENCE</scope>
    <source>
        <strain evidence="1">Prfri</strain>
        <tissue evidence="1">Muscle</tissue>
    </source>
</reference>
<dbReference type="Proteomes" id="UP001187343">
    <property type="component" value="Unassembled WGS sequence"/>
</dbReference>
<dbReference type="AlphaFoldDB" id="A0AA88Q7N3"/>
<accession>A0AA88Q7N3</accession>
<keyword evidence="2" id="KW-1185">Reference proteome</keyword>
<proteinExistence type="predicted"/>